<dbReference type="EMBL" id="FMAI01000016">
    <property type="protein sequence ID" value="SCB52098.1"/>
    <property type="molecule type" value="Genomic_DNA"/>
</dbReference>
<gene>
    <name evidence="4" type="ORF">GA0061098_1016162</name>
</gene>
<dbReference type="PROSITE" id="PS51898">
    <property type="entry name" value="TYR_RECOMBINASE"/>
    <property type="match status" value="1"/>
</dbReference>
<dbReference type="Gene3D" id="1.10.443.10">
    <property type="entry name" value="Intergrase catalytic core"/>
    <property type="match status" value="1"/>
</dbReference>
<dbReference type="InterPro" id="IPR013762">
    <property type="entry name" value="Integrase-like_cat_sf"/>
</dbReference>
<evidence type="ECO:0000256" key="1">
    <source>
        <dbReference type="ARBA" id="ARBA00023172"/>
    </source>
</evidence>
<evidence type="ECO:0000313" key="4">
    <source>
        <dbReference type="EMBL" id="SCB52098.1"/>
    </source>
</evidence>
<dbReference type="AlphaFoldDB" id="A0A1C3XIK7"/>
<dbReference type="RefSeq" id="WP_091964124.1">
    <property type="nucleotide sequence ID" value="NZ_FMAI01000016.1"/>
</dbReference>
<name>A0A1C3XIK7_9BRAD</name>
<organism evidence="4 5">
    <name type="scientific">Bradyrhizobium shewense</name>
    <dbReference type="NCBI Taxonomy" id="1761772"/>
    <lineage>
        <taxon>Bacteria</taxon>
        <taxon>Pseudomonadati</taxon>
        <taxon>Pseudomonadota</taxon>
        <taxon>Alphaproteobacteria</taxon>
        <taxon>Hyphomicrobiales</taxon>
        <taxon>Nitrobacteraceae</taxon>
        <taxon>Bradyrhizobium</taxon>
    </lineage>
</organism>
<keyword evidence="1" id="KW-0233">DNA recombination</keyword>
<accession>A0A1C3XIK7</accession>
<evidence type="ECO:0000259" key="3">
    <source>
        <dbReference type="PROSITE" id="PS51898"/>
    </source>
</evidence>
<dbReference type="InterPro" id="IPR002104">
    <property type="entry name" value="Integrase_catalytic"/>
</dbReference>
<evidence type="ECO:0000313" key="5">
    <source>
        <dbReference type="Proteomes" id="UP000199184"/>
    </source>
</evidence>
<feature type="region of interest" description="Disordered" evidence="2">
    <location>
        <begin position="322"/>
        <end position="358"/>
    </location>
</feature>
<keyword evidence="5" id="KW-1185">Reference proteome</keyword>
<evidence type="ECO:0000256" key="2">
    <source>
        <dbReference type="SAM" id="MobiDB-lite"/>
    </source>
</evidence>
<dbReference type="InterPro" id="IPR011010">
    <property type="entry name" value="DNA_brk_join_enz"/>
</dbReference>
<dbReference type="GO" id="GO:0015074">
    <property type="term" value="P:DNA integration"/>
    <property type="evidence" value="ECO:0007669"/>
    <property type="project" value="InterPro"/>
</dbReference>
<dbReference type="Pfam" id="PF00589">
    <property type="entry name" value="Phage_integrase"/>
    <property type="match status" value="1"/>
</dbReference>
<dbReference type="SUPFAM" id="SSF56349">
    <property type="entry name" value="DNA breaking-rejoining enzymes"/>
    <property type="match status" value="1"/>
</dbReference>
<feature type="compositionally biased region" description="Polar residues" evidence="2">
    <location>
        <begin position="344"/>
        <end position="358"/>
    </location>
</feature>
<dbReference type="Proteomes" id="UP000199184">
    <property type="component" value="Unassembled WGS sequence"/>
</dbReference>
<sequence length="358" mass="40329">MRKWLPPNVERNVVKGNVYLSYRLGKGPRIRLPSNPDSDEFRRAYTAAINSEIETRPKPTTDVPKSLGALITSYLRSDAFLVLGKSSKSGYMGRLDLLRREHGHRSVIGMTKERIEEHILRPLHNRPGAKIDTIKKLRILIRHAKGLKWIAVDPSEGIKRGKSKEIRAWTDEEMQKYEARWSVGTKQRAAYELMLNVGTARADTHLTTWTQADAETFEYSRRKTGVPVAVQKAQSLRDALDALPRTHFVVLPTEYGKPFTVDGYSGFMRDAIRESGNGIGCRPHGLRKTFGRLLADAGATAHEIMAALGHLTLAEAERYTREADRRRGGRRAIIKLDDHKRNRTPQTSSASLGKSVQT</sequence>
<protein>
    <submittedName>
        <fullName evidence="4">Phage integrase family protein</fullName>
    </submittedName>
</protein>
<reference evidence="5" key="1">
    <citation type="submission" date="2016-08" db="EMBL/GenBank/DDBJ databases">
        <authorList>
            <person name="Varghese N."/>
            <person name="Submissions Spin"/>
        </authorList>
    </citation>
    <scope>NUCLEOTIDE SEQUENCE [LARGE SCALE GENOMIC DNA]</scope>
    <source>
        <strain evidence="5">ERR11</strain>
    </source>
</reference>
<proteinExistence type="predicted"/>
<feature type="domain" description="Tyr recombinase" evidence="3">
    <location>
        <begin position="164"/>
        <end position="333"/>
    </location>
</feature>
<dbReference type="GO" id="GO:0003677">
    <property type="term" value="F:DNA binding"/>
    <property type="evidence" value="ECO:0007669"/>
    <property type="project" value="InterPro"/>
</dbReference>
<dbReference type="GO" id="GO:0006310">
    <property type="term" value="P:DNA recombination"/>
    <property type="evidence" value="ECO:0007669"/>
    <property type="project" value="UniProtKB-KW"/>
</dbReference>